<feature type="region of interest" description="Disordered" evidence="5">
    <location>
        <begin position="225"/>
        <end position="287"/>
    </location>
</feature>
<feature type="compositionally biased region" description="Acidic residues" evidence="5">
    <location>
        <begin position="109"/>
        <end position="125"/>
    </location>
</feature>
<name>A0A8K0JQK5_9TREE</name>
<feature type="region of interest" description="Disordered" evidence="5">
    <location>
        <begin position="341"/>
        <end position="363"/>
    </location>
</feature>
<gene>
    <name evidence="8" type="ORF">FFLO_01129</name>
</gene>
<evidence type="ECO:0000259" key="7">
    <source>
        <dbReference type="PROSITE" id="PS51382"/>
    </source>
</evidence>
<feature type="compositionally biased region" description="Basic residues" evidence="5">
    <location>
        <begin position="243"/>
        <end position="254"/>
    </location>
</feature>
<feature type="compositionally biased region" description="Polar residues" evidence="5">
    <location>
        <begin position="97"/>
        <end position="108"/>
    </location>
</feature>
<dbReference type="InterPro" id="IPR017907">
    <property type="entry name" value="Znf_RING_CS"/>
</dbReference>
<feature type="compositionally biased region" description="Basic and acidic residues" evidence="5">
    <location>
        <begin position="341"/>
        <end position="352"/>
    </location>
</feature>
<keyword evidence="1" id="KW-0479">Metal-binding</keyword>
<dbReference type="Gene3D" id="3.30.40.10">
    <property type="entry name" value="Zinc/RING finger domain, C3HC4 (zinc finger)"/>
    <property type="match status" value="1"/>
</dbReference>
<feature type="region of interest" description="Disordered" evidence="5">
    <location>
        <begin position="93"/>
        <end position="174"/>
    </location>
</feature>
<dbReference type="SMART" id="SM00184">
    <property type="entry name" value="RING"/>
    <property type="match status" value="1"/>
</dbReference>
<dbReference type="InterPro" id="IPR013083">
    <property type="entry name" value="Znf_RING/FYVE/PHD"/>
</dbReference>
<dbReference type="PROSITE" id="PS51382">
    <property type="entry name" value="SPX"/>
    <property type="match status" value="1"/>
</dbReference>
<evidence type="ECO:0000256" key="3">
    <source>
        <dbReference type="ARBA" id="ARBA00022833"/>
    </source>
</evidence>
<proteinExistence type="predicted"/>
<dbReference type="EMBL" id="JABELV010000015">
    <property type="protein sequence ID" value="KAG7570931.1"/>
    <property type="molecule type" value="Genomic_DNA"/>
</dbReference>
<sequence>MNTDSFPPQWRESAIEYRKLKKLIKDVADELAALGLNPEVLHKILKPEEVPNTTISTTTGEAVIHSPIPRKTRQSSFTLDSALLDQERERRWAELQRPQTASPGQDTGNESDLEELEFEVDEGSDVDTLHEPSHGRRFRLRLPSHSSTADGDVRQDPQTPSHEQESTLQPTGIHEARMARVKAEYVLSGPTDKPTPEIRLFLSPSARSVTPSSKTNEAIDFISQGRDYDDEGDDSSSAPSRIQSRRSSKSSRRGHGTESISSESEGDSNGDPNAVPRRIIPSSPRLEKIIESPSPIFAISNGTYGHGMESLKDQLDDLDLGDAALDDLDDDEPDVQVVSGKQREGGHDEKILDPGSHSAGDEQSTLDDVLELPMQEENGREIVVSLPADVAFFKVLCQALVSLSELHAKQQQLFNTAVQHLCSLVSSSIIPQQGGGIIRNIHLPAGKRKSESNTYDPAHTPGASSYHKSDLYVWREIFTLWIEAQIFESSAERDRGERSVEQADARLKAFASEVVKRGLGDRRTLRRKESREAWEEFLRLNVLLLDLKKFQIANINAARKILKKHDKRTALTASTGFPQFVRSSLDAHVDANGNVKTWAFYSTSLPHVLLTSLTETLLPILPSLEDYTCLICTSIAFKPIRLGCSHLFCVRCLAKMQRAGAAECPLCRARTVLQADRSSLDTEMQHFMEQWFPLEVKRKQKDNELEIARSDPHAQIGPDAKCRIM</sequence>
<feature type="domain" description="SPX" evidence="7">
    <location>
        <begin position="1"/>
        <end position="579"/>
    </location>
</feature>
<evidence type="ECO:0008006" key="10">
    <source>
        <dbReference type="Google" id="ProtNLM"/>
    </source>
</evidence>
<comment type="caution">
    <text evidence="8">The sequence shown here is derived from an EMBL/GenBank/DDBJ whole genome shotgun (WGS) entry which is preliminary data.</text>
</comment>
<evidence type="ECO:0000256" key="1">
    <source>
        <dbReference type="ARBA" id="ARBA00022723"/>
    </source>
</evidence>
<dbReference type="SUPFAM" id="SSF57850">
    <property type="entry name" value="RING/U-box"/>
    <property type="match status" value="1"/>
</dbReference>
<dbReference type="InterPro" id="IPR018957">
    <property type="entry name" value="Znf_C3HC4_RING-type"/>
</dbReference>
<dbReference type="PROSITE" id="PS00518">
    <property type="entry name" value="ZF_RING_1"/>
    <property type="match status" value="1"/>
</dbReference>
<dbReference type="InterPro" id="IPR001841">
    <property type="entry name" value="Znf_RING"/>
</dbReference>
<keyword evidence="2 4" id="KW-0863">Zinc-finger</keyword>
<dbReference type="GO" id="GO:0008270">
    <property type="term" value="F:zinc ion binding"/>
    <property type="evidence" value="ECO:0007669"/>
    <property type="project" value="UniProtKB-KW"/>
</dbReference>
<evidence type="ECO:0000256" key="5">
    <source>
        <dbReference type="SAM" id="MobiDB-lite"/>
    </source>
</evidence>
<dbReference type="PANTHER" id="PTHR23327">
    <property type="entry name" value="RING FINGER PROTEIN 127"/>
    <property type="match status" value="1"/>
</dbReference>
<reference evidence="8" key="1">
    <citation type="submission" date="2020-04" db="EMBL/GenBank/DDBJ databases">
        <title>Analysis of mating type loci in Filobasidium floriforme.</title>
        <authorList>
            <person name="Nowrousian M."/>
        </authorList>
    </citation>
    <scope>NUCLEOTIDE SEQUENCE</scope>
    <source>
        <strain evidence="8">CBS 6242</strain>
    </source>
</reference>
<dbReference type="Proteomes" id="UP000812966">
    <property type="component" value="Unassembled WGS sequence"/>
</dbReference>
<accession>A0A8K0JQK5</accession>
<dbReference type="Pfam" id="PF03105">
    <property type="entry name" value="SPX"/>
    <property type="match status" value="1"/>
</dbReference>
<feature type="domain" description="RING-type" evidence="6">
    <location>
        <begin position="629"/>
        <end position="668"/>
    </location>
</feature>
<keyword evidence="3" id="KW-0862">Zinc</keyword>
<dbReference type="InterPro" id="IPR004331">
    <property type="entry name" value="SPX_dom"/>
</dbReference>
<protein>
    <recommendedName>
        <fullName evidence="10">SPX domain-containing protein</fullName>
    </recommendedName>
</protein>
<evidence type="ECO:0000313" key="8">
    <source>
        <dbReference type="EMBL" id="KAG7570931.1"/>
    </source>
</evidence>
<dbReference type="AlphaFoldDB" id="A0A8K0JQK5"/>
<dbReference type="PANTHER" id="PTHR23327:SF51">
    <property type="entry name" value="TRANSCRIPTIONAL REGULATOR OF YEAST FORM ADHERENCE 3"/>
    <property type="match status" value="1"/>
</dbReference>
<keyword evidence="9" id="KW-1185">Reference proteome</keyword>
<evidence type="ECO:0000259" key="6">
    <source>
        <dbReference type="PROSITE" id="PS50089"/>
    </source>
</evidence>
<feature type="compositionally biased region" description="Polar residues" evidence="5">
    <location>
        <begin position="156"/>
        <end position="170"/>
    </location>
</feature>
<organism evidence="8 9">
    <name type="scientific">Filobasidium floriforme</name>
    <dbReference type="NCBI Taxonomy" id="5210"/>
    <lineage>
        <taxon>Eukaryota</taxon>
        <taxon>Fungi</taxon>
        <taxon>Dikarya</taxon>
        <taxon>Basidiomycota</taxon>
        <taxon>Agaricomycotina</taxon>
        <taxon>Tremellomycetes</taxon>
        <taxon>Filobasidiales</taxon>
        <taxon>Filobasidiaceae</taxon>
        <taxon>Filobasidium</taxon>
    </lineage>
</organism>
<evidence type="ECO:0000256" key="4">
    <source>
        <dbReference type="PROSITE-ProRule" id="PRU00175"/>
    </source>
</evidence>
<evidence type="ECO:0000313" key="9">
    <source>
        <dbReference type="Proteomes" id="UP000812966"/>
    </source>
</evidence>
<dbReference type="PROSITE" id="PS50089">
    <property type="entry name" value="ZF_RING_2"/>
    <property type="match status" value="1"/>
</dbReference>
<dbReference type="Pfam" id="PF00097">
    <property type="entry name" value="zf-C3HC4"/>
    <property type="match status" value="1"/>
</dbReference>
<evidence type="ECO:0000256" key="2">
    <source>
        <dbReference type="ARBA" id="ARBA00022771"/>
    </source>
</evidence>